<evidence type="ECO:0000256" key="1">
    <source>
        <dbReference type="ARBA" id="ARBA00023157"/>
    </source>
</evidence>
<proteinExistence type="predicted"/>
<sequence length="200" mass="21621">MGSVRVFRSGLAVALETDFGLFLTFDGDHYASISVPGSFLNNTCGLCGNFNNDPGDDMLLPGGVPWPSLVELGTAWQVEPAAWACHHGDCAPNCSRCQPHLESTFSSPRYCGVINQTDGPFRDCRSVLDPSSFLSSCVYDLCAQTDNFSSTVLCQAIQAYTLSCQAAGITIGRWRSRTFCGKIQESGAGELTVNYFFDLI</sequence>
<dbReference type="GO" id="GO:0005615">
    <property type="term" value="C:extracellular space"/>
    <property type="evidence" value="ECO:0007669"/>
    <property type="project" value="TreeGrafter"/>
</dbReference>
<keyword evidence="2" id="KW-0325">Glycoprotein</keyword>
<dbReference type="OrthoDB" id="5945029at2759"/>
<dbReference type="GO" id="GO:0031012">
    <property type="term" value="C:extracellular matrix"/>
    <property type="evidence" value="ECO:0007669"/>
    <property type="project" value="TreeGrafter"/>
</dbReference>
<organism evidence="4 5">
    <name type="scientific">Chiloscyllium punctatum</name>
    <name type="common">Brownbanded bambooshark</name>
    <name type="synonym">Hemiscyllium punctatum</name>
    <dbReference type="NCBI Taxonomy" id="137246"/>
    <lineage>
        <taxon>Eukaryota</taxon>
        <taxon>Metazoa</taxon>
        <taxon>Chordata</taxon>
        <taxon>Craniata</taxon>
        <taxon>Vertebrata</taxon>
        <taxon>Chondrichthyes</taxon>
        <taxon>Elasmobranchii</taxon>
        <taxon>Galeomorphii</taxon>
        <taxon>Galeoidea</taxon>
        <taxon>Orectolobiformes</taxon>
        <taxon>Hemiscylliidae</taxon>
        <taxon>Chiloscyllium</taxon>
    </lineage>
</organism>
<gene>
    <name evidence="4" type="ORF">chiPu_0025901</name>
</gene>
<dbReference type="PANTHER" id="PTHR11339">
    <property type="entry name" value="EXTRACELLULAR MATRIX GLYCOPROTEIN RELATED"/>
    <property type="match status" value="1"/>
</dbReference>
<accession>A0A401TGH8</accession>
<dbReference type="OMA" id="SCRENSA"/>
<feature type="domain" description="VWFD" evidence="3">
    <location>
        <begin position="1"/>
        <end position="86"/>
    </location>
</feature>
<dbReference type="InterPro" id="IPR050780">
    <property type="entry name" value="Mucin_vWF_Thrombospondin_sf"/>
</dbReference>
<dbReference type="EMBL" id="BEZZ01068248">
    <property type="protein sequence ID" value="GCC41735.1"/>
    <property type="molecule type" value="Genomic_DNA"/>
</dbReference>
<dbReference type="SMART" id="SM00832">
    <property type="entry name" value="C8"/>
    <property type="match status" value="1"/>
</dbReference>
<evidence type="ECO:0000313" key="5">
    <source>
        <dbReference type="Proteomes" id="UP000287033"/>
    </source>
</evidence>
<evidence type="ECO:0000313" key="4">
    <source>
        <dbReference type="EMBL" id="GCC41735.1"/>
    </source>
</evidence>
<dbReference type="Proteomes" id="UP000287033">
    <property type="component" value="Unassembled WGS sequence"/>
</dbReference>
<reference evidence="4 5" key="1">
    <citation type="journal article" date="2018" name="Nat. Ecol. Evol.">
        <title>Shark genomes provide insights into elasmobranch evolution and the origin of vertebrates.</title>
        <authorList>
            <person name="Hara Y"/>
            <person name="Yamaguchi K"/>
            <person name="Onimaru K"/>
            <person name="Kadota M"/>
            <person name="Koyanagi M"/>
            <person name="Keeley SD"/>
            <person name="Tatsumi K"/>
            <person name="Tanaka K"/>
            <person name="Motone F"/>
            <person name="Kageyama Y"/>
            <person name="Nozu R"/>
            <person name="Adachi N"/>
            <person name="Nishimura O"/>
            <person name="Nakagawa R"/>
            <person name="Tanegashima C"/>
            <person name="Kiyatake I"/>
            <person name="Matsumoto R"/>
            <person name="Murakumo K"/>
            <person name="Nishida K"/>
            <person name="Terakita A"/>
            <person name="Kuratani S"/>
            <person name="Sato K"/>
            <person name="Hyodo S Kuraku.S."/>
        </authorList>
    </citation>
    <scope>NUCLEOTIDE SEQUENCE [LARGE SCALE GENOMIC DNA]</scope>
</reference>
<dbReference type="InterPro" id="IPR014853">
    <property type="entry name" value="VWF/SSPO/ZAN-like_Cys-rich_dom"/>
</dbReference>
<evidence type="ECO:0000256" key="2">
    <source>
        <dbReference type="ARBA" id="ARBA00023180"/>
    </source>
</evidence>
<name>A0A401TGH8_CHIPU</name>
<comment type="caution">
    <text evidence="4">The sequence shown here is derived from an EMBL/GenBank/DDBJ whole genome shotgun (WGS) entry which is preliminary data.</text>
</comment>
<dbReference type="PANTHER" id="PTHR11339:SF374">
    <property type="entry name" value="ZONADHESIN"/>
    <property type="match status" value="1"/>
</dbReference>
<dbReference type="InterPro" id="IPR001846">
    <property type="entry name" value="VWF_type-D"/>
</dbReference>
<dbReference type="STRING" id="137246.A0A401TGH8"/>
<dbReference type="AlphaFoldDB" id="A0A401TGH8"/>
<evidence type="ECO:0000259" key="3">
    <source>
        <dbReference type="PROSITE" id="PS51233"/>
    </source>
</evidence>
<dbReference type="Pfam" id="PF00094">
    <property type="entry name" value="VWD"/>
    <property type="match status" value="1"/>
</dbReference>
<dbReference type="PROSITE" id="PS51233">
    <property type="entry name" value="VWFD"/>
    <property type="match status" value="1"/>
</dbReference>
<protein>
    <recommendedName>
        <fullName evidence="3">VWFD domain-containing protein</fullName>
    </recommendedName>
</protein>
<dbReference type="Pfam" id="PF08742">
    <property type="entry name" value="C8"/>
    <property type="match status" value="1"/>
</dbReference>
<keyword evidence="1" id="KW-1015">Disulfide bond</keyword>
<keyword evidence="5" id="KW-1185">Reference proteome</keyword>